<dbReference type="Proteomes" id="UP000039324">
    <property type="component" value="Unassembled WGS sequence"/>
</dbReference>
<accession>A0A0G4J0M5</accession>
<protein>
    <recommendedName>
        <fullName evidence="6">No apical meristem-associated C-terminal domain-containing protein</fullName>
    </recommendedName>
</protein>
<proteinExistence type="predicted"/>
<reference evidence="2 4" key="1">
    <citation type="submission" date="2015-02" db="EMBL/GenBank/DDBJ databases">
        <authorList>
            <person name="Chooi Y.-H."/>
        </authorList>
    </citation>
    <scope>NUCLEOTIDE SEQUENCE [LARGE SCALE GENOMIC DNA]</scope>
    <source>
        <strain evidence="2">E3</strain>
    </source>
</reference>
<dbReference type="EMBL" id="OVEO01000012">
    <property type="protein sequence ID" value="SPQ99448.1"/>
    <property type="molecule type" value="Genomic_DNA"/>
</dbReference>
<reference evidence="3 5" key="2">
    <citation type="submission" date="2018-03" db="EMBL/GenBank/DDBJ databases">
        <authorList>
            <person name="Fogelqvist J."/>
        </authorList>
    </citation>
    <scope>NUCLEOTIDE SEQUENCE [LARGE SCALE GENOMIC DNA]</scope>
</reference>
<evidence type="ECO:0000313" key="2">
    <source>
        <dbReference type="EMBL" id="CEP01148.1"/>
    </source>
</evidence>
<dbReference type="OMA" id="HEWRMEY"/>
<keyword evidence="4" id="KW-1185">Reference proteome</keyword>
<geneLocation type="mitochondrion" evidence="3"/>
<evidence type="ECO:0008006" key="6">
    <source>
        <dbReference type="Google" id="ProtNLM"/>
    </source>
</evidence>
<name>A0A0G4J0M5_PLABS</name>
<evidence type="ECO:0000313" key="3">
    <source>
        <dbReference type="EMBL" id="SPQ99448.1"/>
    </source>
</evidence>
<dbReference type="PANTHER" id="PTHR45023">
    <property type="match status" value="1"/>
</dbReference>
<evidence type="ECO:0000256" key="1">
    <source>
        <dbReference type="SAM" id="MobiDB-lite"/>
    </source>
</evidence>
<evidence type="ECO:0000313" key="4">
    <source>
        <dbReference type="Proteomes" id="UP000039324"/>
    </source>
</evidence>
<dbReference type="Proteomes" id="UP000290189">
    <property type="component" value="Unassembled WGS sequence"/>
</dbReference>
<evidence type="ECO:0000313" key="5">
    <source>
        <dbReference type="Proteomes" id="UP000290189"/>
    </source>
</evidence>
<dbReference type="PANTHER" id="PTHR45023:SF4">
    <property type="entry name" value="GLYCINE-RICH PROTEIN-RELATED"/>
    <property type="match status" value="1"/>
</dbReference>
<gene>
    <name evidence="2" type="ORF">PBRA_008460</name>
    <name evidence="3" type="ORF">PLBR_LOCUS6663</name>
</gene>
<dbReference type="AlphaFoldDB" id="A0A0G4J0M5"/>
<feature type="region of interest" description="Disordered" evidence="1">
    <location>
        <begin position="130"/>
        <end position="169"/>
    </location>
</feature>
<keyword evidence="3" id="KW-0496">Mitochondrion</keyword>
<dbReference type="EMBL" id="CDSF01000110">
    <property type="protein sequence ID" value="CEP01148.1"/>
    <property type="molecule type" value="Genomic_DNA"/>
</dbReference>
<organism evidence="2 4">
    <name type="scientific">Plasmodiophora brassicae</name>
    <name type="common">Clubroot disease agent</name>
    <dbReference type="NCBI Taxonomy" id="37360"/>
    <lineage>
        <taxon>Eukaryota</taxon>
        <taxon>Sar</taxon>
        <taxon>Rhizaria</taxon>
        <taxon>Endomyxa</taxon>
        <taxon>Phytomyxea</taxon>
        <taxon>Plasmodiophorida</taxon>
        <taxon>Plasmodiophoridae</taxon>
        <taxon>Plasmodiophora</taxon>
    </lineage>
</organism>
<sequence>MARGKKWSDDEDQSLATSYVSVSVDPKLGADQKAVDFWSNVLQHFRTFQPGTVRTVNALYNRWKDIHTCVGKFAGYYDTVKSTARSGWSEEEYYEEAQRMYGELEGDPFTFFVQWQYLREKLPTFAAALTPSSKRSKRAHDEIADDDAATSSLEESHESPVDLSQRPMSSKKAKALAAGSLPDKAMEAFVHEPRERNKLLAEQNRIAAEEQEIALFSVDTSTMDDVCRQYFEEKRAKVMEAMLKGRGKG</sequence>
<dbReference type="OrthoDB" id="163003at2759"/>